<reference evidence="11 12" key="1">
    <citation type="submission" date="2023-12" db="EMBL/GenBank/DDBJ databases">
        <title>Whole-genome sequencing of halo(alkali)philic microorganisms from hypersaline lakes.</title>
        <authorList>
            <person name="Sorokin D.Y."/>
            <person name="Merkel A.Y."/>
            <person name="Messina E."/>
            <person name="Yakimov M."/>
        </authorList>
    </citation>
    <scope>NUCLEOTIDE SEQUENCE [LARGE SCALE GENOMIC DNA]</scope>
    <source>
        <strain evidence="11 12">AB-CW1</strain>
    </source>
</reference>
<organism evidence="11 12">
    <name type="scientific">Natronospira elongata</name>
    <dbReference type="NCBI Taxonomy" id="3110268"/>
    <lineage>
        <taxon>Bacteria</taxon>
        <taxon>Pseudomonadati</taxon>
        <taxon>Pseudomonadota</taxon>
        <taxon>Gammaproteobacteria</taxon>
        <taxon>Natronospirales</taxon>
        <taxon>Natronospiraceae</taxon>
        <taxon>Natronospira</taxon>
    </lineage>
</organism>
<sequence length="311" mass="35483">MAVTVRELHETRQTGTHTDIYPTRVQDEARIIPRKDPIVYGDIDDGPLGQQELSRYERDGFLFLTGLFSESEVEMYRRELRRLDARADNSKRPEVITEPGSESIRSIFSIHRNDDLFGRLCRDPRVLDVAQQLLGSDVYVHQSRVNYKPGFTGKEFYWHSDFETWHAEDGMPRMRAVSCSILLTDNKAFNGALMLIPGSHRHFISCVGETPEDNHLSSLKAQEVGVPDQESLSWLVQQGGIHVPEGPAGSVLFFECNTMHGSNGNITPLPRSNAFFVFNSMENRLQAPYAAPRHRPQWLAERDHTRALRHL</sequence>
<dbReference type="NCBIfam" id="TIGR02408">
    <property type="entry name" value="ectoine_ThpD"/>
    <property type="match status" value="1"/>
</dbReference>
<dbReference type="Gene3D" id="2.60.120.620">
    <property type="entry name" value="q2cbj1_9rhob like domain"/>
    <property type="match status" value="1"/>
</dbReference>
<comment type="function">
    <text evidence="2">Involved in the biosynthesis of 5-hydroxyectoine, called compatible solute, which helps organisms to survive extreme osmotic stress by acting as a highly soluble organic osmolyte. Catalyzes the 2-oxoglutarate-dependent selective hydroxylation of L-ectoine to yield (4S,5S)-5-hydroxyectoine.</text>
</comment>
<evidence type="ECO:0000256" key="3">
    <source>
        <dbReference type="ARBA" id="ARBA00007851"/>
    </source>
</evidence>
<gene>
    <name evidence="11" type="primary">thpD</name>
    <name evidence="11" type="ORF">VCB98_05210</name>
</gene>
<keyword evidence="8" id="KW-0408">Iron</keyword>
<dbReference type="GO" id="GO:0005506">
    <property type="term" value="F:iron ion binding"/>
    <property type="evidence" value="ECO:0007669"/>
    <property type="project" value="UniProtKB-ARBA"/>
</dbReference>
<dbReference type="GO" id="GO:0016706">
    <property type="term" value="F:2-oxoglutarate-dependent dioxygenase activity"/>
    <property type="evidence" value="ECO:0007669"/>
    <property type="project" value="InterPro"/>
</dbReference>
<evidence type="ECO:0000256" key="8">
    <source>
        <dbReference type="ARBA" id="ARBA00023004"/>
    </source>
</evidence>
<evidence type="ECO:0000256" key="5">
    <source>
        <dbReference type="ARBA" id="ARBA00022723"/>
    </source>
</evidence>
<comment type="catalytic activity">
    <reaction evidence="9">
        <text>L-ectoine + 2-oxoglutarate + O2 = 5-hydroxyectoine + succinate + CO2</text>
        <dbReference type="Rhea" id="RHEA:45740"/>
        <dbReference type="ChEBI" id="CHEBI:15379"/>
        <dbReference type="ChEBI" id="CHEBI:16526"/>
        <dbReference type="ChEBI" id="CHEBI:16810"/>
        <dbReference type="ChEBI" id="CHEBI:30031"/>
        <dbReference type="ChEBI" id="CHEBI:58515"/>
        <dbReference type="ChEBI" id="CHEBI:85413"/>
        <dbReference type="EC" id="1.14.11.55"/>
    </reaction>
</comment>
<dbReference type="InterPro" id="IPR012774">
    <property type="entry name" value="EctD"/>
</dbReference>
<comment type="subunit">
    <text evidence="4">Homodimer.</text>
</comment>
<dbReference type="InterPro" id="IPR008775">
    <property type="entry name" value="Phytyl_CoA_dOase-like"/>
</dbReference>
<proteinExistence type="inferred from homology"/>
<evidence type="ECO:0000256" key="9">
    <source>
        <dbReference type="ARBA" id="ARBA00049228"/>
    </source>
</evidence>
<protein>
    <recommendedName>
        <fullName evidence="10">Ectoine hydroxylase</fullName>
        <ecNumber evidence="10">1.14.11.55</ecNumber>
    </recommendedName>
</protein>
<comment type="similarity">
    <text evidence="3">Belongs to the PhyH family. EctD subfamily.</text>
</comment>
<evidence type="ECO:0000256" key="4">
    <source>
        <dbReference type="ARBA" id="ARBA00011738"/>
    </source>
</evidence>
<evidence type="ECO:0000313" key="11">
    <source>
        <dbReference type="EMBL" id="MEA5445216.1"/>
    </source>
</evidence>
<evidence type="ECO:0000256" key="1">
    <source>
        <dbReference type="ARBA" id="ARBA00001954"/>
    </source>
</evidence>
<dbReference type="Pfam" id="PF05721">
    <property type="entry name" value="PhyH"/>
    <property type="match status" value="1"/>
</dbReference>
<evidence type="ECO:0000256" key="7">
    <source>
        <dbReference type="ARBA" id="ARBA00023002"/>
    </source>
</evidence>
<evidence type="ECO:0000313" key="12">
    <source>
        <dbReference type="Proteomes" id="UP001302316"/>
    </source>
</evidence>
<evidence type="ECO:0000256" key="6">
    <source>
        <dbReference type="ARBA" id="ARBA00022964"/>
    </source>
</evidence>
<dbReference type="EMBL" id="JAYGII010000007">
    <property type="protein sequence ID" value="MEA5445216.1"/>
    <property type="molecule type" value="Genomic_DNA"/>
</dbReference>
<keyword evidence="7 11" id="KW-0560">Oxidoreductase</keyword>
<evidence type="ECO:0000256" key="10">
    <source>
        <dbReference type="NCBIfam" id="TIGR02408"/>
    </source>
</evidence>
<dbReference type="PANTHER" id="PTHR20883">
    <property type="entry name" value="PHYTANOYL-COA DIOXYGENASE DOMAIN CONTAINING 1"/>
    <property type="match status" value="1"/>
</dbReference>
<dbReference type="EC" id="1.14.11.55" evidence="10"/>
<name>A0AAP6JDY2_9GAMM</name>
<keyword evidence="5" id="KW-0479">Metal-binding</keyword>
<dbReference type="Proteomes" id="UP001302316">
    <property type="component" value="Unassembled WGS sequence"/>
</dbReference>
<accession>A0AAP6JDY2</accession>
<dbReference type="PANTHER" id="PTHR20883:SF48">
    <property type="entry name" value="ECTOINE DIOXYGENASE"/>
    <property type="match status" value="1"/>
</dbReference>
<keyword evidence="6" id="KW-0223">Dioxygenase</keyword>
<comment type="cofactor">
    <cofactor evidence="1">
        <name>Fe(2+)</name>
        <dbReference type="ChEBI" id="CHEBI:29033"/>
    </cofactor>
</comment>
<evidence type="ECO:0000256" key="2">
    <source>
        <dbReference type="ARBA" id="ARBA00004063"/>
    </source>
</evidence>
<dbReference type="AlphaFoldDB" id="A0AAP6JDY2"/>
<keyword evidence="12" id="KW-1185">Reference proteome</keyword>
<dbReference type="SUPFAM" id="SSF51197">
    <property type="entry name" value="Clavaminate synthase-like"/>
    <property type="match status" value="1"/>
</dbReference>
<dbReference type="RefSeq" id="WP_346050846.1">
    <property type="nucleotide sequence ID" value="NZ_JAYGII010000007.1"/>
</dbReference>
<comment type="caution">
    <text evidence="11">The sequence shown here is derived from an EMBL/GenBank/DDBJ whole genome shotgun (WGS) entry which is preliminary data.</text>
</comment>